<proteinExistence type="predicted"/>
<sequence>MRAAPQFSAARTLPTRRRARLLLAVPCACCLAAAPLLLLLLFAGGRVPTAAPSSAAAAADAAARFPVTPAPVQLLANRPAAADADAAAAAAAAPAADTLLVYVYYDGVFTWRDALMKPTIWPAEPVHFFLRQGLDSRYDFLLILHSDLPDIAQGVDKMEEVHGRSYRRYILINSSVRGPFLPPYLRDTCWTDLVLGMLVGNTRLVGTTVNCARGLDPHLQSMVLAMDRRAFEAALPAMGCPRDLSDAVHKGEIPFTSLVLKAGYGVKAIATAFAGLPDSLEGCATGDPNLPRNYFGACAGARGAGVSVCVRVRACACVRVRACVYVCLCVCVWVGG</sequence>
<keyword evidence="2" id="KW-1185">Reference proteome</keyword>
<dbReference type="OrthoDB" id="526941at2759"/>
<accession>A0A8H8DIE0</accession>
<evidence type="ECO:0000313" key="1">
    <source>
        <dbReference type="EMBL" id="KAG5459518.1"/>
    </source>
</evidence>
<comment type="caution">
    <text evidence="1">The sequence shown here is derived from an EMBL/GenBank/DDBJ whole genome shotgun (WGS) entry which is preliminary data.</text>
</comment>
<dbReference type="Proteomes" id="UP000673691">
    <property type="component" value="Unassembled WGS sequence"/>
</dbReference>
<name>A0A8H8DIE0_9FUNG</name>
<gene>
    <name evidence="1" type="ORF">BJ554DRAFT_70</name>
</gene>
<evidence type="ECO:0000313" key="2">
    <source>
        <dbReference type="Proteomes" id="UP000673691"/>
    </source>
</evidence>
<dbReference type="EMBL" id="JAEFCI010006705">
    <property type="protein sequence ID" value="KAG5459518.1"/>
    <property type="molecule type" value="Genomic_DNA"/>
</dbReference>
<protein>
    <submittedName>
        <fullName evidence="1">Uncharacterized protein</fullName>
    </submittedName>
</protein>
<reference evidence="1 2" key="1">
    <citation type="journal article" name="Sci. Rep.">
        <title>Genome-scale phylogenetic analyses confirm Olpidium as the closest living zoosporic fungus to the non-flagellated, terrestrial fungi.</title>
        <authorList>
            <person name="Chang Y."/>
            <person name="Rochon D."/>
            <person name="Sekimoto S."/>
            <person name="Wang Y."/>
            <person name="Chovatia M."/>
            <person name="Sandor L."/>
            <person name="Salamov A."/>
            <person name="Grigoriev I.V."/>
            <person name="Stajich J.E."/>
            <person name="Spatafora J.W."/>
        </authorList>
    </citation>
    <scope>NUCLEOTIDE SEQUENCE [LARGE SCALE GENOMIC DNA]</scope>
    <source>
        <strain evidence="1">S191</strain>
    </source>
</reference>
<organism evidence="1 2">
    <name type="scientific">Olpidium bornovanus</name>
    <dbReference type="NCBI Taxonomy" id="278681"/>
    <lineage>
        <taxon>Eukaryota</taxon>
        <taxon>Fungi</taxon>
        <taxon>Fungi incertae sedis</taxon>
        <taxon>Olpidiomycota</taxon>
        <taxon>Olpidiomycotina</taxon>
        <taxon>Olpidiomycetes</taxon>
        <taxon>Olpidiales</taxon>
        <taxon>Olpidiaceae</taxon>
        <taxon>Olpidium</taxon>
    </lineage>
</organism>
<dbReference type="AlphaFoldDB" id="A0A8H8DIE0"/>